<protein>
    <recommendedName>
        <fullName evidence="4">Ubiquitin 3 binding protein But2 C-terminal domain-containing protein</fullName>
    </recommendedName>
</protein>
<feature type="chain" id="PRO_5001603890" description="Ubiquitin 3 binding protein But2 C-terminal domain-containing protein" evidence="1">
    <location>
        <begin position="23"/>
        <end position="167"/>
    </location>
</feature>
<dbReference type="AlphaFoldDB" id="A0A061H213"/>
<organism evidence="2 3">
    <name type="scientific">Pseudozyma flocculosa PF-1</name>
    <dbReference type="NCBI Taxonomy" id="1277687"/>
    <lineage>
        <taxon>Eukaryota</taxon>
        <taxon>Fungi</taxon>
        <taxon>Dikarya</taxon>
        <taxon>Basidiomycota</taxon>
        <taxon>Ustilaginomycotina</taxon>
        <taxon>Ustilaginomycetes</taxon>
        <taxon>Ustilaginales</taxon>
        <taxon>Ustilaginaceae</taxon>
        <taxon>Pseudozyma</taxon>
    </lineage>
</organism>
<reference evidence="2 3" key="1">
    <citation type="journal article" date="2013" name="Plant Cell">
        <title>The transition from a phytopathogenic smut ancestor to an anamorphic biocontrol agent deciphered by comparative whole-genome analysis.</title>
        <authorList>
            <person name="Lefebvre F."/>
            <person name="Joly D.L."/>
            <person name="Labbe C."/>
            <person name="Teichmann B."/>
            <person name="Linning R."/>
            <person name="Belzile F."/>
            <person name="Bakkeren G."/>
            <person name="Belanger R.R."/>
        </authorList>
    </citation>
    <scope>NUCLEOTIDE SEQUENCE [LARGE SCALE GENOMIC DNA]</scope>
    <source>
        <strain evidence="2 3">PF-1</strain>
    </source>
</reference>
<proteinExistence type="predicted"/>
<evidence type="ECO:0000256" key="1">
    <source>
        <dbReference type="SAM" id="SignalP"/>
    </source>
</evidence>
<dbReference type="KEGG" id="pfp:PFL1_06139"/>
<dbReference type="RefSeq" id="XP_007881870.1">
    <property type="nucleotide sequence ID" value="XM_007883679.1"/>
</dbReference>
<sequence length="167" mass="18211">MKTLSLFATLVVASFSAGDVLAYTTRTTVTKYLAPEAGSFRLSYDATAHTAKLCVDKKNFVFQLSYDAVQQSLYNLACTHEAGGGPYCHFVTQDYGCPRTPSNHPCLIRNNVPSRCFTIPLTEQEYTDAEWGMAALFTRLPDVEGVLLDEGEGNTAYYPLSGAVASN</sequence>
<dbReference type="EMBL" id="KE361646">
    <property type="protein sequence ID" value="EPQ26204.1"/>
    <property type="molecule type" value="Genomic_DNA"/>
</dbReference>
<evidence type="ECO:0008006" key="4">
    <source>
        <dbReference type="Google" id="ProtNLM"/>
    </source>
</evidence>
<evidence type="ECO:0000313" key="3">
    <source>
        <dbReference type="Proteomes" id="UP000053664"/>
    </source>
</evidence>
<evidence type="ECO:0000313" key="2">
    <source>
        <dbReference type="EMBL" id="EPQ26204.1"/>
    </source>
</evidence>
<feature type="signal peptide" evidence="1">
    <location>
        <begin position="1"/>
        <end position="22"/>
    </location>
</feature>
<name>A0A061H213_9BASI</name>
<keyword evidence="1" id="KW-0732">Signal</keyword>
<dbReference type="HOGENOM" id="CLU_1595259_0_0_1"/>
<accession>A0A061H213</accession>
<dbReference type="GeneID" id="19320219"/>
<gene>
    <name evidence="2" type="ORF">PFL1_06139</name>
</gene>
<dbReference type="Proteomes" id="UP000053664">
    <property type="component" value="Unassembled WGS sequence"/>
</dbReference>